<dbReference type="PROSITE" id="PS00175">
    <property type="entry name" value="PG_MUTASE"/>
    <property type="match status" value="1"/>
</dbReference>
<dbReference type="GO" id="GO:0016791">
    <property type="term" value="F:phosphatase activity"/>
    <property type="evidence" value="ECO:0007669"/>
    <property type="project" value="TreeGrafter"/>
</dbReference>
<sequence length="272" mass="28378">MTVRPGESGSAGTPGGTGGTGGTGVDGVARGGRLPERRLILIRHGQTEFNLRGRMQGQLDTPLTDAGRAEAEAAAAELGTWPIGTVVSSDLQRARDTASLLAEALGVEYTTDPRLRETDLGDWSGKAHEDVDSVFPGQRSHWRLNPTWAPPNGETRLEVSDRSAALVDELMASDAWAGGAVMLVAHGGTISALTSRLLGIPTEHYPMFGGLGNARWSQLVARPTADGAGVGADTDAGVWRAPRWFLEGWNVGVAAPAPVAVANADEGEVTGR</sequence>
<reference evidence="4" key="1">
    <citation type="submission" date="2022-04" db="EMBL/GenBank/DDBJ databases">
        <title>Corynebacterium kalidii LD5P10.</title>
        <authorList>
            <person name="Sun J.Q."/>
        </authorList>
    </citation>
    <scope>NUCLEOTIDE SEQUENCE</scope>
    <source>
        <strain evidence="4">LD5P10</strain>
    </source>
</reference>
<dbReference type="InterPro" id="IPR001345">
    <property type="entry name" value="PG/BPGM_mutase_AS"/>
</dbReference>
<dbReference type="GO" id="GO:0005737">
    <property type="term" value="C:cytoplasm"/>
    <property type="evidence" value="ECO:0007669"/>
    <property type="project" value="TreeGrafter"/>
</dbReference>
<dbReference type="AlphaFoldDB" id="A0A9X1WIT2"/>
<dbReference type="EMBL" id="JALIEA010000012">
    <property type="protein sequence ID" value="MCJ7858352.1"/>
    <property type="molecule type" value="Genomic_DNA"/>
</dbReference>
<keyword evidence="5" id="KW-1185">Reference proteome</keyword>
<dbReference type="PANTHER" id="PTHR48100:SF62">
    <property type="entry name" value="GLUCOSYL-3-PHOSPHOGLYCERATE PHOSPHATASE"/>
    <property type="match status" value="1"/>
</dbReference>
<dbReference type="InterPro" id="IPR013078">
    <property type="entry name" value="His_Pase_superF_clade-1"/>
</dbReference>
<feature type="active site" description="Tele-phosphohistidine intermediate" evidence="1">
    <location>
        <position position="44"/>
    </location>
</feature>
<evidence type="ECO:0000256" key="3">
    <source>
        <dbReference type="SAM" id="MobiDB-lite"/>
    </source>
</evidence>
<name>A0A9X1WIT2_9CORY</name>
<feature type="compositionally biased region" description="Low complexity" evidence="3">
    <location>
        <begin position="1"/>
        <end position="11"/>
    </location>
</feature>
<accession>A0A9X1WIT2</accession>
<evidence type="ECO:0000313" key="4">
    <source>
        <dbReference type="EMBL" id="MCJ7858352.1"/>
    </source>
</evidence>
<feature type="binding site" evidence="2">
    <location>
        <position position="93"/>
    </location>
    <ligand>
        <name>substrate</name>
    </ligand>
</feature>
<dbReference type="Gene3D" id="3.40.50.1240">
    <property type="entry name" value="Phosphoglycerate mutase-like"/>
    <property type="match status" value="1"/>
</dbReference>
<feature type="active site" description="Proton donor/acceptor" evidence="1">
    <location>
        <position position="117"/>
    </location>
</feature>
<dbReference type="SMART" id="SM00855">
    <property type="entry name" value="PGAM"/>
    <property type="match status" value="1"/>
</dbReference>
<evidence type="ECO:0000313" key="5">
    <source>
        <dbReference type="Proteomes" id="UP001139207"/>
    </source>
</evidence>
<evidence type="ECO:0000256" key="2">
    <source>
        <dbReference type="PIRSR" id="PIRSR613078-2"/>
    </source>
</evidence>
<dbReference type="Pfam" id="PF00300">
    <property type="entry name" value="His_Phos_1"/>
    <property type="match status" value="1"/>
</dbReference>
<dbReference type="CDD" id="cd07067">
    <property type="entry name" value="HP_PGM_like"/>
    <property type="match status" value="1"/>
</dbReference>
<dbReference type="InterPro" id="IPR029033">
    <property type="entry name" value="His_PPase_superfam"/>
</dbReference>
<protein>
    <submittedName>
        <fullName evidence="4">Histidine phosphatase family protein</fullName>
    </submittedName>
</protein>
<organism evidence="4 5">
    <name type="scientific">Corynebacterium kalidii</name>
    <dbReference type="NCBI Taxonomy" id="2931982"/>
    <lineage>
        <taxon>Bacteria</taxon>
        <taxon>Bacillati</taxon>
        <taxon>Actinomycetota</taxon>
        <taxon>Actinomycetes</taxon>
        <taxon>Mycobacteriales</taxon>
        <taxon>Corynebacteriaceae</taxon>
        <taxon>Corynebacterium</taxon>
    </lineage>
</organism>
<feature type="region of interest" description="Disordered" evidence="3">
    <location>
        <begin position="1"/>
        <end position="30"/>
    </location>
</feature>
<dbReference type="SUPFAM" id="SSF53254">
    <property type="entry name" value="Phosphoglycerate mutase-like"/>
    <property type="match status" value="1"/>
</dbReference>
<dbReference type="Proteomes" id="UP001139207">
    <property type="component" value="Unassembled WGS sequence"/>
</dbReference>
<proteinExistence type="predicted"/>
<evidence type="ECO:0000256" key="1">
    <source>
        <dbReference type="PIRSR" id="PIRSR613078-1"/>
    </source>
</evidence>
<comment type="caution">
    <text evidence="4">The sequence shown here is derived from an EMBL/GenBank/DDBJ whole genome shotgun (WGS) entry which is preliminary data.</text>
</comment>
<dbReference type="InterPro" id="IPR050275">
    <property type="entry name" value="PGM_Phosphatase"/>
</dbReference>
<feature type="compositionally biased region" description="Gly residues" evidence="3">
    <location>
        <begin position="12"/>
        <end position="25"/>
    </location>
</feature>
<gene>
    <name evidence="4" type="ORF">MUN33_06430</name>
</gene>
<feature type="binding site" evidence="2">
    <location>
        <begin position="43"/>
        <end position="50"/>
    </location>
    <ligand>
        <name>substrate</name>
    </ligand>
</feature>
<dbReference type="PANTHER" id="PTHR48100">
    <property type="entry name" value="BROAD-SPECIFICITY PHOSPHATASE YOR283W-RELATED"/>
    <property type="match status" value="1"/>
</dbReference>